<evidence type="ECO:0000259" key="7">
    <source>
        <dbReference type="Pfam" id="PF07317"/>
    </source>
</evidence>
<dbReference type="InterPro" id="IPR012349">
    <property type="entry name" value="Split_barrel_FMN-bd"/>
</dbReference>
<evidence type="ECO:0000256" key="4">
    <source>
        <dbReference type="HAMAP-Rule" id="MF_01457"/>
    </source>
</evidence>
<dbReference type="GO" id="GO:0071945">
    <property type="term" value="P:regulation of bacterial-type flagellum-dependent cell motility by regulation of motor speed"/>
    <property type="evidence" value="ECO:0007669"/>
    <property type="project" value="UniProtKB-UniRule"/>
</dbReference>
<evidence type="ECO:0000313" key="8">
    <source>
        <dbReference type="EMBL" id="BAO28766.1"/>
    </source>
</evidence>
<protein>
    <recommendedName>
        <fullName evidence="4">Flagellar brake protein YcgR</fullName>
    </recommendedName>
    <alternativeName>
        <fullName evidence="4">Cyclic di-GMP binding protein YcgR</fullName>
    </alternativeName>
</protein>
<dbReference type="KEGG" id="shd:SUTH_00960"/>
<keyword evidence="1 4" id="KW-0973">c-di-GMP</keyword>
<dbReference type="HOGENOM" id="CLU_086025_0_0_4"/>
<keyword evidence="8" id="KW-0808">Transferase</keyword>
<keyword evidence="2 4" id="KW-0547">Nucleotide-binding</keyword>
<evidence type="ECO:0000313" key="9">
    <source>
        <dbReference type="Proteomes" id="UP000031637"/>
    </source>
</evidence>
<evidence type="ECO:0000256" key="5">
    <source>
        <dbReference type="SAM" id="MobiDB-lite"/>
    </source>
</evidence>
<sequence>MSGIEAEKPSQPDAPAPVPEQTSSQKLAAELLSTDEFSQYMLNTKNEMFAVFRGMVDHVSQVTMFFNEGRDMVLTCMISYNDNGILLDLGPSQEMNRKALEAQRLFCVTLLDKVKVQFILRGLKQVETKSGPAFFAALPDSVLRLQRREYYRLATPITRPLICTISFPAIDGKRQTVEAHIGDISGGGLGLVSLPIDLKIETRLELGCKIDLPEVGVVTGTIIVRSVSESATRSGVKSKRAGCEFVKLPGPMLTLIQRYIIKVERERKARESGMG</sequence>
<comment type="similarity">
    <text evidence="4">Belongs to the YcgR family.</text>
</comment>
<dbReference type="GO" id="GO:0035438">
    <property type="term" value="F:cyclic-di-GMP binding"/>
    <property type="evidence" value="ECO:0007669"/>
    <property type="project" value="UniProtKB-UniRule"/>
</dbReference>
<dbReference type="RefSeq" id="WP_041097502.1">
    <property type="nucleotide sequence ID" value="NZ_AP012547.1"/>
</dbReference>
<feature type="region of interest" description="Disordered" evidence="5">
    <location>
        <begin position="1"/>
        <end position="24"/>
    </location>
</feature>
<dbReference type="HAMAP" id="MF_01457">
    <property type="entry name" value="YcgR"/>
    <property type="match status" value="1"/>
</dbReference>
<comment type="subcellular location">
    <subcellularLocation>
        <location evidence="4">Bacterial flagellum basal body</location>
    </subcellularLocation>
</comment>
<evidence type="ECO:0000259" key="6">
    <source>
        <dbReference type="Pfam" id="PF07238"/>
    </source>
</evidence>
<name>W0SCK5_9PROT</name>
<dbReference type="Proteomes" id="UP000031637">
    <property type="component" value="Chromosome"/>
</dbReference>
<keyword evidence="9" id="KW-1185">Reference proteome</keyword>
<dbReference type="Gene3D" id="2.40.10.220">
    <property type="entry name" value="predicted glycosyltransferase like domains"/>
    <property type="match status" value="1"/>
</dbReference>
<dbReference type="EMBL" id="AP012547">
    <property type="protein sequence ID" value="BAO28766.1"/>
    <property type="molecule type" value="Genomic_DNA"/>
</dbReference>
<dbReference type="OrthoDB" id="5572581at2"/>
<reference evidence="8 9" key="1">
    <citation type="journal article" date="2014" name="Syst. Appl. Microbiol.">
        <title>Complete genomes of freshwater sulfur oxidizers Sulfuricella denitrificans skB26 and Sulfuritalea hydrogenivorans sk43H: genetic insights into the sulfur oxidation pathway of betaproteobacteria.</title>
        <authorList>
            <person name="Watanabe T."/>
            <person name="Kojima H."/>
            <person name="Fukui M."/>
        </authorList>
    </citation>
    <scope>NUCLEOTIDE SEQUENCE [LARGE SCALE GENOMIC DNA]</scope>
    <source>
        <strain evidence="8">DSM22779</strain>
    </source>
</reference>
<proteinExistence type="inferred from homology"/>
<dbReference type="InterPro" id="IPR009926">
    <property type="entry name" value="T3SS_YcgR_PilZN"/>
</dbReference>
<comment type="subunit">
    <text evidence="4">Monomer. Interacts with the flagellar basal bodies.</text>
</comment>
<dbReference type="Gene3D" id="2.30.110.10">
    <property type="entry name" value="Electron Transport, Fmn-binding Protein, Chain A"/>
    <property type="match status" value="1"/>
</dbReference>
<organism evidence="8 9">
    <name type="scientific">Sulfuritalea hydrogenivorans sk43H</name>
    <dbReference type="NCBI Taxonomy" id="1223802"/>
    <lineage>
        <taxon>Bacteria</taxon>
        <taxon>Pseudomonadati</taxon>
        <taxon>Pseudomonadota</taxon>
        <taxon>Betaproteobacteria</taxon>
        <taxon>Nitrosomonadales</taxon>
        <taxon>Sterolibacteriaceae</taxon>
        <taxon>Sulfuritalea</taxon>
    </lineage>
</organism>
<dbReference type="STRING" id="1223802.SUTH_00960"/>
<feature type="domain" description="Type III secretion system flagellar brake protein YcgR PilZN" evidence="7">
    <location>
        <begin position="40"/>
        <end position="144"/>
    </location>
</feature>
<keyword evidence="3 4" id="KW-0975">Bacterial flagellum</keyword>
<evidence type="ECO:0000256" key="2">
    <source>
        <dbReference type="ARBA" id="ARBA00022741"/>
    </source>
</evidence>
<feature type="compositionally biased region" description="Basic and acidic residues" evidence="5">
    <location>
        <begin position="1"/>
        <end position="10"/>
    </location>
</feature>
<dbReference type="InterPro" id="IPR023787">
    <property type="entry name" value="T3SS_YcgR"/>
</dbReference>
<dbReference type="Pfam" id="PF07317">
    <property type="entry name" value="PilZN"/>
    <property type="match status" value="1"/>
</dbReference>
<gene>
    <name evidence="4" type="primary">ycgR</name>
    <name evidence="8" type="ORF">SUTH_00960</name>
</gene>
<dbReference type="InterPro" id="IPR009875">
    <property type="entry name" value="PilZ_domain"/>
</dbReference>
<accession>W0SCK5</accession>
<dbReference type="AlphaFoldDB" id="W0SCK5"/>
<dbReference type="Pfam" id="PF07238">
    <property type="entry name" value="PilZ"/>
    <property type="match status" value="1"/>
</dbReference>
<comment type="function">
    <text evidence="4">Acts as a flagellar brake, regulating swimming and swarming in a bis-(3'-5') cyclic diguanylic acid (c-di-GMP)-dependent manner. Binds 1 c-di-GMP dimer per subunit. Increasing levels of c-di-GMP lead to decreased motility.</text>
</comment>
<evidence type="ECO:0000256" key="1">
    <source>
        <dbReference type="ARBA" id="ARBA00022636"/>
    </source>
</evidence>
<feature type="domain" description="PilZ" evidence="6">
    <location>
        <begin position="146"/>
        <end position="261"/>
    </location>
</feature>
<dbReference type="GO" id="GO:0016740">
    <property type="term" value="F:transferase activity"/>
    <property type="evidence" value="ECO:0007669"/>
    <property type="project" value="UniProtKB-KW"/>
</dbReference>
<dbReference type="GO" id="GO:0071973">
    <property type="term" value="P:bacterial-type flagellum-dependent cell motility"/>
    <property type="evidence" value="ECO:0007669"/>
    <property type="project" value="UniProtKB-UniRule"/>
</dbReference>
<dbReference type="GO" id="GO:0009425">
    <property type="term" value="C:bacterial-type flagellum basal body"/>
    <property type="evidence" value="ECO:0007669"/>
    <property type="project" value="UniProtKB-SubCell"/>
</dbReference>
<evidence type="ECO:0000256" key="3">
    <source>
        <dbReference type="ARBA" id="ARBA00023143"/>
    </source>
</evidence>